<evidence type="ECO:0000256" key="8">
    <source>
        <dbReference type="SAM" id="Coils"/>
    </source>
</evidence>
<dbReference type="AlphaFoldDB" id="A0AAQ3MAE3"/>
<feature type="region of interest" description="Disordered" evidence="9">
    <location>
        <begin position="56"/>
        <end position="87"/>
    </location>
</feature>
<evidence type="ECO:0000256" key="9">
    <source>
        <dbReference type="SAM" id="MobiDB-lite"/>
    </source>
</evidence>
<protein>
    <recommendedName>
        <fullName evidence="7">Mediator of RNA polymerase II transcription subunit 9</fullName>
    </recommendedName>
    <alternativeName>
        <fullName evidence="7">Mediator complex subunit 9</fullName>
    </alternativeName>
</protein>
<evidence type="ECO:0000313" key="11">
    <source>
        <dbReference type="Proteomes" id="UP001303373"/>
    </source>
</evidence>
<keyword evidence="8" id="KW-0175">Coiled coil</keyword>
<keyword evidence="11" id="KW-1185">Reference proteome</keyword>
<name>A0AAQ3MAE3_9PEZI</name>
<gene>
    <name evidence="7" type="primary">MED9</name>
    <name evidence="10" type="ORF">R9X50_00708300</name>
</gene>
<organism evidence="10 11">
    <name type="scientific">Acrodontium crateriforme</name>
    <dbReference type="NCBI Taxonomy" id="150365"/>
    <lineage>
        <taxon>Eukaryota</taxon>
        <taxon>Fungi</taxon>
        <taxon>Dikarya</taxon>
        <taxon>Ascomycota</taxon>
        <taxon>Pezizomycotina</taxon>
        <taxon>Dothideomycetes</taxon>
        <taxon>Dothideomycetidae</taxon>
        <taxon>Mycosphaerellales</taxon>
        <taxon>Teratosphaeriaceae</taxon>
        <taxon>Acrodontium</taxon>
    </lineage>
</organism>
<accession>A0AAQ3MAE3</accession>
<keyword evidence="4 7" id="KW-0010">Activator</keyword>
<evidence type="ECO:0000256" key="4">
    <source>
        <dbReference type="ARBA" id="ARBA00023159"/>
    </source>
</evidence>
<keyword evidence="5 7" id="KW-0804">Transcription</keyword>
<dbReference type="EMBL" id="CP138591">
    <property type="protein sequence ID" value="WPH04195.1"/>
    <property type="molecule type" value="Genomic_DNA"/>
</dbReference>
<dbReference type="Pfam" id="PF07544">
    <property type="entry name" value="Med9"/>
    <property type="match status" value="1"/>
</dbReference>
<keyword evidence="3 7" id="KW-0805">Transcription regulation</keyword>
<feature type="region of interest" description="Disordered" evidence="9">
    <location>
        <begin position="1"/>
        <end position="34"/>
    </location>
</feature>
<evidence type="ECO:0000256" key="1">
    <source>
        <dbReference type="ARBA" id="ARBA00004123"/>
    </source>
</evidence>
<dbReference type="GO" id="GO:0006357">
    <property type="term" value="P:regulation of transcription by RNA polymerase II"/>
    <property type="evidence" value="ECO:0007669"/>
    <property type="project" value="InterPro"/>
</dbReference>
<evidence type="ECO:0000313" key="10">
    <source>
        <dbReference type="EMBL" id="WPH04195.1"/>
    </source>
</evidence>
<dbReference type="Proteomes" id="UP001303373">
    <property type="component" value="Chromosome 12"/>
</dbReference>
<feature type="coiled-coil region" evidence="8">
    <location>
        <begin position="108"/>
        <end position="142"/>
    </location>
</feature>
<dbReference type="InterPro" id="IPR011425">
    <property type="entry name" value="Med9"/>
</dbReference>
<comment type="similarity">
    <text evidence="2 7">Belongs to the Mediator complex subunit 9 family.</text>
</comment>
<evidence type="ECO:0000256" key="3">
    <source>
        <dbReference type="ARBA" id="ARBA00023015"/>
    </source>
</evidence>
<proteinExistence type="inferred from homology"/>
<dbReference type="GO" id="GO:0016592">
    <property type="term" value="C:mediator complex"/>
    <property type="evidence" value="ECO:0007669"/>
    <property type="project" value="InterPro"/>
</dbReference>
<comment type="subunit">
    <text evidence="7">Component of the Mediator complex.</text>
</comment>
<reference evidence="10 11" key="1">
    <citation type="submission" date="2023-11" db="EMBL/GenBank/DDBJ databases">
        <title>An acidophilic fungus is an integral part of prey digestion in a carnivorous sundew plant.</title>
        <authorList>
            <person name="Tsai I.J."/>
        </authorList>
    </citation>
    <scope>NUCLEOTIDE SEQUENCE [LARGE SCALE GENOMIC DNA]</scope>
    <source>
        <strain evidence="10">169a</strain>
    </source>
</reference>
<comment type="subcellular location">
    <subcellularLocation>
        <location evidence="1 7">Nucleus</location>
    </subcellularLocation>
</comment>
<dbReference type="GO" id="GO:0003712">
    <property type="term" value="F:transcription coregulator activity"/>
    <property type="evidence" value="ECO:0007669"/>
    <property type="project" value="InterPro"/>
</dbReference>
<evidence type="ECO:0000256" key="7">
    <source>
        <dbReference type="RuleBase" id="RU364145"/>
    </source>
</evidence>
<evidence type="ECO:0000256" key="5">
    <source>
        <dbReference type="ARBA" id="ARBA00023163"/>
    </source>
</evidence>
<keyword evidence="6 7" id="KW-0539">Nucleus</keyword>
<comment type="function">
    <text evidence="7">Component of the Mediator complex, a coactivator involved in the regulated transcription of nearly all RNA polymerase II-dependent genes. Mediator functions as a bridge to convey information from gene-specific regulatory proteins to the basal RNA polymerase II transcription machinery. Mediator is recruited to promoters by direct interactions with regulatory proteins and serves as a scaffold for the assembly of a functional preinitiation complex with RNA polymerase II and the general transcription factors.</text>
</comment>
<evidence type="ECO:0000256" key="2">
    <source>
        <dbReference type="ARBA" id="ARBA00008089"/>
    </source>
</evidence>
<feature type="compositionally biased region" description="Low complexity" evidence="9">
    <location>
        <begin position="56"/>
        <end position="80"/>
    </location>
</feature>
<sequence>MALPVSSAAPTPFVRTPAAGTPSANTALPRAELPPPQTFDILPPLHELLARIDHTSSINPSSSSSAPDAPLLSARYADLPPLDPKDLPTEAMALKSRIRGALRALSQLPDMDRDVEEQRAEINELEDRLRKQEDMVLRLGNLAEGIRVQLARPG</sequence>
<evidence type="ECO:0000256" key="6">
    <source>
        <dbReference type="ARBA" id="ARBA00023242"/>
    </source>
</evidence>